<dbReference type="SMART" id="SM00530">
    <property type="entry name" value="HTH_XRE"/>
    <property type="match status" value="1"/>
</dbReference>
<dbReference type="CDD" id="cd00093">
    <property type="entry name" value="HTH_XRE"/>
    <property type="match status" value="1"/>
</dbReference>
<dbReference type="InterPro" id="IPR050807">
    <property type="entry name" value="TransReg_Diox_bact_type"/>
</dbReference>
<dbReference type="PROSITE" id="PS50943">
    <property type="entry name" value="HTH_CROC1"/>
    <property type="match status" value="1"/>
</dbReference>
<evidence type="ECO:0000259" key="2">
    <source>
        <dbReference type="PROSITE" id="PS50943"/>
    </source>
</evidence>
<dbReference type="Gene3D" id="1.10.260.40">
    <property type="entry name" value="lambda repressor-like DNA-binding domains"/>
    <property type="match status" value="1"/>
</dbReference>
<dbReference type="GO" id="GO:0003677">
    <property type="term" value="F:DNA binding"/>
    <property type="evidence" value="ECO:0007669"/>
    <property type="project" value="UniProtKB-KW"/>
</dbReference>
<evidence type="ECO:0000256" key="1">
    <source>
        <dbReference type="ARBA" id="ARBA00023125"/>
    </source>
</evidence>
<accession>A0A3D8GM40</accession>
<dbReference type="InterPro" id="IPR001387">
    <property type="entry name" value="Cro/C1-type_HTH"/>
</dbReference>
<gene>
    <name evidence="3" type="ORF">DRW41_17155</name>
</gene>
<name>A0A3D8GM40_9BACI</name>
<dbReference type="GO" id="GO:0005829">
    <property type="term" value="C:cytosol"/>
    <property type="evidence" value="ECO:0007669"/>
    <property type="project" value="TreeGrafter"/>
</dbReference>
<dbReference type="AlphaFoldDB" id="A0A3D8GM40"/>
<dbReference type="Pfam" id="PF01381">
    <property type="entry name" value="HTH_3"/>
    <property type="match status" value="1"/>
</dbReference>
<evidence type="ECO:0000313" key="3">
    <source>
        <dbReference type="EMBL" id="RDU35468.1"/>
    </source>
</evidence>
<sequence>MIGRKGGRVLDINDFGSYIKKLRKDKGLTLAKLAELSGVSHPYISQIENGKLKSFPSSEVLIKLAKHLGVHYALLLLEAGYIAKGTIMTDGQLLVTEGSYIEARKEIESMDPDDNEEHFYLDLANILNLPEISYKDREVTTQDRELIKVYLDTLFASRLKED</sequence>
<dbReference type="EMBL" id="QNQT01000009">
    <property type="protein sequence ID" value="RDU35468.1"/>
    <property type="molecule type" value="Genomic_DNA"/>
</dbReference>
<reference evidence="3 4" key="1">
    <citation type="submission" date="2018-07" db="EMBL/GenBank/DDBJ databases">
        <title>Bacillus sp. YLB-04 draft genome sequence.</title>
        <authorList>
            <person name="Yu L."/>
            <person name="Tang X."/>
        </authorList>
    </citation>
    <scope>NUCLEOTIDE SEQUENCE [LARGE SCALE GENOMIC DNA]</scope>
    <source>
        <strain evidence="3 4">YLB-04</strain>
    </source>
</reference>
<keyword evidence="1" id="KW-0238">DNA-binding</keyword>
<keyword evidence="4" id="KW-1185">Reference proteome</keyword>
<dbReference type="Proteomes" id="UP000257144">
    <property type="component" value="Unassembled WGS sequence"/>
</dbReference>
<evidence type="ECO:0000313" key="4">
    <source>
        <dbReference type="Proteomes" id="UP000257144"/>
    </source>
</evidence>
<organism evidence="3 4">
    <name type="scientific">Neobacillus piezotolerans</name>
    <dbReference type="NCBI Taxonomy" id="2259171"/>
    <lineage>
        <taxon>Bacteria</taxon>
        <taxon>Bacillati</taxon>
        <taxon>Bacillota</taxon>
        <taxon>Bacilli</taxon>
        <taxon>Bacillales</taxon>
        <taxon>Bacillaceae</taxon>
        <taxon>Neobacillus</taxon>
    </lineage>
</organism>
<dbReference type="InterPro" id="IPR010982">
    <property type="entry name" value="Lambda_DNA-bd_dom_sf"/>
</dbReference>
<feature type="domain" description="HTH cro/C1-type" evidence="2">
    <location>
        <begin position="19"/>
        <end position="75"/>
    </location>
</feature>
<dbReference type="SUPFAM" id="SSF47413">
    <property type="entry name" value="lambda repressor-like DNA-binding domains"/>
    <property type="match status" value="1"/>
</dbReference>
<dbReference type="PANTHER" id="PTHR46797">
    <property type="entry name" value="HTH-TYPE TRANSCRIPTIONAL REGULATOR"/>
    <property type="match status" value="1"/>
</dbReference>
<dbReference type="GO" id="GO:0003700">
    <property type="term" value="F:DNA-binding transcription factor activity"/>
    <property type="evidence" value="ECO:0007669"/>
    <property type="project" value="TreeGrafter"/>
</dbReference>
<dbReference type="OrthoDB" id="9812960at2"/>
<proteinExistence type="predicted"/>
<dbReference type="PANTHER" id="PTHR46797:SF1">
    <property type="entry name" value="METHYLPHOSPHONATE SYNTHASE"/>
    <property type="match status" value="1"/>
</dbReference>
<comment type="caution">
    <text evidence="3">The sequence shown here is derived from an EMBL/GenBank/DDBJ whole genome shotgun (WGS) entry which is preliminary data.</text>
</comment>
<protein>
    <recommendedName>
        <fullName evidence="2">HTH cro/C1-type domain-containing protein</fullName>
    </recommendedName>
</protein>